<name>A0A183PKB0_9TREM</name>
<evidence type="ECO:0000313" key="2">
    <source>
        <dbReference type="Proteomes" id="UP000269396"/>
    </source>
</evidence>
<dbReference type="EMBL" id="UZAL01035057">
    <property type="protein sequence ID" value="VDP66836.1"/>
    <property type="molecule type" value="Genomic_DNA"/>
</dbReference>
<reference evidence="1 2" key="1">
    <citation type="submission" date="2018-11" db="EMBL/GenBank/DDBJ databases">
        <authorList>
            <consortium name="Pathogen Informatics"/>
        </authorList>
    </citation>
    <scope>NUCLEOTIDE SEQUENCE [LARGE SCALE GENOMIC DNA]</scope>
    <source>
        <strain>Denwood</strain>
        <strain evidence="2">Zambia</strain>
    </source>
</reference>
<dbReference type="AlphaFoldDB" id="A0A183PKB0"/>
<evidence type="ECO:0000313" key="1">
    <source>
        <dbReference type="EMBL" id="VDP66836.1"/>
    </source>
</evidence>
<accession>A0A183PKB0</accession>
<dbReference type="Proteomes" id="UP000269396">
    <property type="component" value="Unassembled WGS sequence"/>
</dbReference>
<organism evidence="1 2">
    <name type="scientific">Schistosoma mattheei</name>
    <dbReference type="NCBI Taxonomy" id="31246"/>
    <lineage>
        <taxon>Eukaryota</taxon>
        <taxon>Metazoa</taxon>
        <taxon>Spiralia</taxon>
        <taxon>Lophotrochozoa</taxon>
        <taxon>Platyhelminthes</taxon>
        <taxon>Trematoda</taxon>
        <taxon>Digenea</taxon>
        <taxon>Strigeidida</taxon>
        <taxon>Schistosomatoidea</taxon>
        <taxon>Schistosomatidae</taxon>
        <taxon>Schistosoma</taxon>
    </lineage>
</organism>
<protein>
    <submittedName>
        <fullName evidence="1">Uncharacterized protein</fullName>
    </submittedName>
</protein>
<sequence>MDKGKPDVIPASETWLTSKVLDNEIQLTGFLSSRADRLNRKGGGVILCMQGILTIRTVATVAHDSGTCELVQCKLKFRQQDIELIVVYRGPELFLHGDDVGQMTFLPPFGRSDHAVILFKLMAEIACQSVAPPRPIIWKADMEAINSSASGEN</sequence>
<gene>
    <name evidence="1" type="ORF">SMTD_LOCUS14796</name>
</gene>
<dbReference type="STRING" id="31246.A0A183PKB0"/>
<keyword evidence="2" id="KW-1185">Reference proteome</keyword>
<proteinExistence type="predicted"/>